<dbReference type="Gene3D" id="3.40.50.150">
    <property type="entry name" value="Vaccinia Virus protein VP39"/>
    <property type="match status" value="1"/>
</dbReference>
<accession>A0A0D1XEM4</accession>
<proteinExistence type="predicted"/>
<dbReference type="Pfam" id="PF13489">
    <property type="entry name" value="Methyltransf_23"/>
    <property type="match status" value="1"/>
</dbReference>
<dbReference type="SUPFAM" id="SSF53335">
    <property type="entry name" value="S-adenosyl-L-methionine-dependent methyltransferases"/>
    <property type="match status" value="1"/>
</dbReference>
<gene>
    <name evidence="2" type="ORF">PV09_07834</name>
</gene>
<dbReference type="RefSeq" id="XP_016210510.1">
    <property type="nucleotide sequence ID" value="XM_016361650.1"/>
</dbReference>
<sequence>MAEESERPQLDPSLQPTDCSASWTDPAAGPGAESFGAAYEGVSLTSESSIAGGETAHLGGDGWSIADDAEEIRSEAEDSALGDDVPESTASLRSSLYQGVQENGRFYHKYKEGKYVLPSDEKEWDRLDLQHHLFLMTTDMKLALAPIVGDPAHVIDLGTGTGIWAIDFAETHPNSQVIGVDLSPQQPEFVPPNCRFEIDDVEEPWTWNQKFDYVHARMMASSIADVPKFFRQCFEHTAPGGWLELQDTHFPLTSQDGTLHEGTALYQWAEKLVSGLRIFQREIATPRYKALMEEAGYVDVTEVQFVWPQNPWPKDKKLKELGRWNLVNMLDGLEGYSMALLTRAHGMSPEEVQVFLSDVRKDMKNPKIHSYWPIYFVYGRKP</sequence>
<dbReference type="CDD" id="cd02440">
    <property type="entry name" value="AdoMet_MTases"/>
    <property type="match status" value="1"/>
</dbReference>
<dbReference type="InParanoid" id="A0A0D1XEM4"/>
<dbReference type="Proteomes" id="UP000053259">
    <property type="component" value="Unassembled WGS sequence"/>
</dbReference>
<evidence type="ECO:0000313" key="2">
    <source>
        <dbReference type="EMBL" id="KIW00641.1"/>
    </source>
</evidence>
<organism evidence="2 3">
    <name type="scientific">Verruconis gallopava</name>
    <dbReference type="NCBI Taxonomy" id="253628"/>
    <lineage>
        <taxon>Eukaryota</taxon>
        <taxon>Fungi</taxon>
        <taxon>Dikarya</taxon>
        <taxon>Ascomycota</taxon>
        <taxon>Pezizomycotina</taxon>
        <taxon>Dothideomycetes</taxon>
        <taxon>Pleosporomycetidae</taxon>
        <taxon>Venturiales</taxon>
        <taxon>Sympoventuriaceae</taxon>
        <taxon>Verruconis</taxon>
    </lineage>
</organism>
<evidence type="ECO:0008006" key="4">
    <source>
        <dbReference type="Google" id="ProtNLM"/>
    </source>
</evidence>
<protein>
    <recommendedName>
        <fullName evidence="4">Methyltransferase domain-containing protein</fullName>
    </recommendedName>
</protein>
<keyword evidence="3" id="KW-1185">Reference proteome</keyword>
<dbReference type="STRING" id="253628.A0A0D1XEM4"/>
<dbReference type="VEuPathDB" id="FungiDB:PV09_07834"/>
<dbReference type="GO" id="GO:0008168">
    <property type="term" value="F:methyltransferase activity"/>
    <property type="evidence" value="ECO:0007669"/>
    <property type="project" value="TreeGrafter"/>
</dbReference>
<dbReference type="AlphaFoldDB" id="A0A0D1XEM4"/>
<name>A0A0D1XEM4_9PEZI</name>
<evidence type="ECO:0000256" key="1">
    <source>
        <dbReference type="SAM" id="MobiDB-lite"/>
    </source>
</evidence>
<feature type="compositionally biased region" description="Polar residues" evidence="1">
    <location>
        <begin position="12"/>
        <end position="23"/>
    </location>
</feature>
<dbReference type="OrthoDB" id="2013972at2759"/>
<dbReference type="InterPro" id="IPR029063">
    <property type="entry name" value="SAM-dependent_MTases_sf"/>
</dbReference>
<reference evidence="2 3" key="1">
    <citation type="submission" date="2015-01" db="EMBL/GenBank/DDBJ databases">
        <title>The Genome Sequence of Ochroconis gallopava CBS43764.</title>
        <authorList>
            <consortium name="The Broad Institute Genomics Platform"/>
            <person name="Cuomo C."/>
            <person name="de Hoog S."/>
            <person name="Gorbushina A."/>
            <person name="Stielow B."/>
            <person name="Teixiera M."/>
            <person name="Abouelleil A."/>
            <person name="Chapman S.B."/>
            <person name="Priest M."/>
            <person name="Young S.K."/>
            <person name="Wortman J."/>
            <person name="Nusbaum C."/>
            <person name="Birren B."/>
        </authorList>
    </citation>
    <scope>NUCLEOTIDE SEQUENCE [LARGE SCALE GENOMIC DNA]</scope>
    <source>
        <strain evidence="2 3">CBS 43764</strain>
    </source>
</reference>
<dbReference type="HOGENOM" id="CLU_010595_7_1_1"/>
<dbReference type="EMBL" id="KN847561">
    <property type="protein sequence ID" value="KIW00641.1"/>
    <property type="molecule type" value="Genomic_DNA"/>
</dbReference>
<dbReference type="PANTHER" id="PTHR43591:SF24">
    <property type="entry name" value="2-METHOXY-6-POLYPRENYL-1,4-BENZOQUINOL METHYLASE, MITOCHONDRIAL"/>
    <property type="match status" value="1"/>
</dbReference>
<evidence type="ECO:0000313" key="3">
    <source>
        <dbReference type="Proteomes" id="UP000053259"/>
    </source>
</evidence>
<dbReference type="PANTHER" id="PTHR43591">
    <property type="entry name" value="METHYLTRANSFERASE"/>
    <property type="match status" value="1"/>
</dbReference>
<dbReference type="GeneID" id="27315807"/>
<feature type="region of interest" description="Disordered" evidence="1">
    <location>
        <begin position="1"/>
        <end position="35"/>
    </location>
</feature>